<evidence type="ECO:0000313" key="3">
    <source>
        <dbReference type="Proteomes" id="UP000076858"/>
    </source>
</evidence>
<protein>
    <submittedName>
        <fullName evidence="2">Uncharacterized protein</fullName>
    </submittedName>
</protein>
<dbReference type="AlphaFoldDB" id="A0A162D3G0"/>
<feature type="compositionally biased region" description="Basic and acidic residues" evidence="1">
    <location>
        <begin position="11"/>
        <end position="23"/>
    </location>
</feature>
<name>A0A162D3G0_9CRUS</name>
<feature type="region of interest" description="Disordered" evidence="1">
    <location>
        <begin position="1"/>
        <end position="23"/>
    </location>
</feature>
<proteinExistence type="predicted"/>
<feature type="non-terminal residue" evidence="2">
    <location>
        <position position="1"/>
    </location>
</feature>
<gene>
    <name evidence="2" type="ORF">APZ42_030199</name>
</gene>
<dbReference type="Proteomes" id="UP000076858">
    <property type="component" value="Unassembled WGS sequence"/>
</dbReference>
<dbReference type="EMBL" id="LRGB01002764">
    <property type="protein sequence ID" value="KZS06374.1"/>
    <property type="molecule type" value="Genomic_DNA"/>
</dbReference>
<evidence type="ECO:0000256" key="1">
    <source>
        <dbReference type="SAM" id="MobiDB-lite"/>
    </source>
</evidence>
<keyword evidence="3" id="KW-1185">Reference proteome</keyword>
<accession>A0A162D3G0</accession>
<evidence type="ECO:0000313" key="2">
    <source>
        <dbReference type="EMBL" id="KZS06374.1"/>
    </source>
</evidence>
<reference evidence="2 3" key="1">
    <citation type="submission" date="2016-03" db="EMBL/GenBank/DDBJ databases">
        <title>EvidentialGene: Evidence-directed Construction of Genes on Genomes.</title>
        <authorList>
            <person name="Gilbert D.G."/>
            <person name="Choi J.-H."/>
            <person name="Mockaitis K."/>
            <person name="Colbourne J."/>
            <person name="Pfrender M."/>
        </authorList>
    </citation>
    <scope>NUCLEOTIDE SEQUENCE [LARGE SCALE GENOMIC DNA]</scope>
    <source>
        <strain evidence="2 3">Xinb3</strain>
        <tissue evidence="2">Complete organism</tissue>
    </source>
</reference>
<organism evidence="2 3">
    <name type="scientific">Daphnia magna</name>
    <dbReference type="NCBI Taxonomy" id="35525"/>
    <lineage>
        <taxon>Eukaryota</taxon>
        <taxon>Metazoa</taxon>
        <taxon>Ecdysozoa</taxon>
        <taxon>Arthropoda</taxon>
        <taxon>Crustacea</taxon>
        <taxon>Branchiopoda</taxon>
        <taxon>Diplostraca</taxon>
        <taxon>Cladocera</taxon>
        <taxon>Anomopoda</taxon>
        <taxon>Daphniidae</taxon>
        <taxon>Daphnia</taxon>
    </lineage>
</organism>
<sequence>SVLYPQTIPQTHRDTGERTAENRTTVLHEEYRYGLVFVVRRVDNE</sequence>
<comment type="caution">
    <text evidence="2">The sequence shown here is derived from an EMBL/GenBank/DDBJ whole genome shotgun (WGS) entry which is preliminary data.</text>
</comment>